<proteinExistence type="inferred from homology"/>
<evidence type="ECO:0000313" key="3">
    <source>
        <dbReference type="EMBL" id="SVC69639.1"/>
    </source>
</evidence>
<dbReference type="Gene3D" id="3.40.50.720">
    <property type="entry name" value="NAD(P)-binding Rossmann-like Domain"/>
    <property type="match status" value="1"/>
</dbReference>
<dbReference type="SUPFAM" id="SSF51735">
    <property type="entry name" value="NAD(P)-binding Rossmann-fold domains"/>
    <property type="match status" value="1"/>
</dbReference>
<dbReference type="AlphaFoldDB" id="A0A382P897"/>
<dbReference type="InterPro" id="IPR036291">
    <property type="entry name" value="NAD(P)-bd_dom_sf"/>
</dbReference>
<comment type="similarity">
    <text evidence="1">Belongs to the NAD(P)-dependent epimerase/dehydratase family.</text>
</comment>
<name>A0A382P897_9ZZZZ</name>
<sequence length="232" mass="25907">RIVGEAALRHNVFSFVYCSTQGVHGDIKAPPGNENSPIRPEDYYQQTKYEGEQEIAALVARGLPATTLRPMAIFGPGDPARFLFLFRAAKRGRFLMFGDGETLYHPLYIDNLVDAFELAAAKPGTGNIYLIGDAQYYSLNDLVQAVGTSLGRAVRIIHLPFQPLWLASAACEVLCQPFGIEPPLFRRRADWFRQNRAFSIEQARLGLGYEPKIDLPTGLAATANWYRQHGYL</sequence>
<reference evidence="3" key="1">
    <citation type="submission" date="2018-05" db="EMBL/GenBank/DDBJ databases">
        <authorList>
            <person name="Lanie J.A."/>
            <person name="Ng W.-L."/>
            <person name="Kazmierczak K.M."/>
            <person name="Andrzejewski T.M."/>
            <person name="Davidsen T.M."/>
            <person name="Wayne K.J."/>
            <person name="Tettelin H."/>
            <person name="Glass J.I."/>
            <person name="Rusch D."/>
            <person name="Podicherti R."/>
            <person name="Tsui H.-C.T."/>
            <person name="Winkler M.E."/>
        </authorList>
    </citation>
    <scope>NUCLEOTIDE SEQUENCE</scope>
</reference>
<dbReference type="Pfam" id="PF01370">
    <property type="entry name" value="Epimerase"/>
    <property type="match status" value="1"/>
</dbReference>
<evidence type="ECO:0000259" key="2">
    <source>
        <dbReference type="Pfam" id="PF01370"/>
    </source>
</evidence>
<feature type="domain" description="NAD-dependent epimerase/dehydratase" evidence="2">
    <location>
        <begin position="5"/>
        <end position="132"/>
    </location>
</feature>
<organism evidence="3">
    <name type="scientific">marine metagenome</name>
    <dbReference type="NCBI Taxonomy" id="408172"/>
    <lineage>
        <taxon>unclassified sequences</taxon>
        <taxon>metagenomes</taxon>
        <taxon>ecological metagenomes</taxon>
    </lineage>
</organism>
<feature type="non-terminal residue" evidence="3">
    <location>
        <position position="1"/>
    </location>
</feature>
<accession>A0A382P897</accession>
<protein>
    <recommendedName>
        <fullName evidence="2">NAD-dependent epimerase/dehydratase domain-containing protein</fullName>
    </recommendedName>
</protein>
<dbReference type="PANTHER" id="PTHR43000">
    <property type="entry name" value="DTDP-D-GLUCOSE 4,6-DEHYDRATASE-RELATED"/>
    <property type="match status" value="1"/>
</dbReference>
<evidence type="ECO:0000256" key="1">
    <source>
        <dbReference type="ARBA" id="ARBA00007637"/>
    </source>
</evidence>
<dbReference type="InterPro" id="IPR001509">
    <property type="entry name" value="Epimerase_deHydtase"/>
</dbReference>
<gene>
    <name evidence="3" type="ORF">METZ01_LOCUS322493</name>
</gene>
<dbReference type="EMBL" id="UINC01105592">
    <property type="protein sequence ID" value="SVC69639.1"/>
    <property type="molecule type" value="Genomic_DNA"/>
</dbReference>